<feature type="region of interest" description="Disordered" evidence="3">
    <location>
        <begin position="152"/>
        <end position="183"/>
    </location>
</feature>
<gene>
    <name evidence="5" type="ORF">ENR64_06275</name>
</gene>
<feature type="domain" description="SHSP" evidence="4">
    <location>
        <begin position="34"/>
        <end position="146"/>
    </location>
</feature>
<comment type="similarity">
    <text evidence="1 2">Belongs to the small heat shock protein (HSP20) family.</text>
</comment>
<comment type="caution">
    <text evidence="5">The sequence shown here is derived from an EMBL/GenBank/DDBJ whole genome shotgun (WGS) entry which is preliminary data.</text>
</comment>
<sequence>MALIHWQPWQEIEVLRRQFDQLFDELTPVTTPAANQATWAPAVELATTENDVTVRVALPGIDAKDLDVQISRDTVAISGEYRQENKTESAQFFRSEFRYGNFRRVVKLPFAVQNDKAQADFSNGVLTLTLPRIEAERPKVVKLNLTSAAETTPAIAQHSEAETASTDSAPPAPDTGDVWTENT</sequence>
<organism evidence="5">
    <name type="scientific">Oscillatoriales cyanobacterium SpSt-418</name>
    <dbReference type="NCBI Taxonomy" id="2282169"/>
    <lineage>
        <taxon>Bacteria</taxon>
        <taxon>Bacillati</taxon>
        <taxon>Cyanobacteriota</taxon>
        <taxon>Cyanophyceae</taxon>
        <taxon>Oscillatoriophycideae</taxon>
        <taxon>Oscillatoriales</taxon>
    </lineage>
</organism>
<dbReference type="PROSITE" id="PS01031">
    <property type="entry name" value="SHSP"/>
    <property type="match status" value="1"/>
</dbReference>
<dbReference type="InterPro" id="IPR008978">
    <property type="entry name" value="HSP20-like_chaperone"/>
</dbReference>
<name>A0A7C3KCY4_9CYAN</name>
<dbReference type="Gene3D" id="2.60.40.790">
    <property type="match status" value="1"/>
</dbReference>
<evidence type="ECO:0000259" key="4">
    <source>
        <dbReference type="PROSITE" id="PS01031"/>
    </source>
</evidence>
<dbReference type="AlphaFoldDB" id="A0A7C3KCY4"/>
<accession>A0A7C3KCY4</accession>
<reference evidence="5" key="1">
    <citation type="journal article" date="2020" name="mSystems">
        <title>Genome- and Community-Level Interaction Insights into Carbon Utilization and Element Cycling Functions of Hydrothermarchaeota in Hydrothermal Sediment.</title>
        <authorList>
            <person name="Zhou Z."/>
            <person name="Liu Y."/>
            <person name="Xu W."/>
            <person name="Pan J."/>
            <person name="Luo Z.H."/>
            <person name="Li M."/>
        </authorList>
    </citation>
    <scope>NUCLEOTIDE SEQUENCE [LARGE SCALE GENOMIC DNA]</scope>
    <source>
        <strain evidence="5">SpSt-418</strain>
    </source>
</reference>
<dbReference type="InterPro" id="IPR031107">
    <property type="entry name" value="Small_HSP"/>
</dbReference>
<evidence type="ECO:0000256" key="2">
    <source>
        <dbReference type="RuleBase" id="RU003616"/>
    </source>
</evidence>
<evidence type="ECO:0000256" key="3">
    <source>
        <dbReference type="SAM" id="MobiDB-lite"/>
    </source>
</evidence>
<protein>
    <submittedName>
        <fullName evidence="5">Hsp20/alpha crystallin family protein</fullName>
    </submittedName>
</protein>
<evidence type="ECO:0000256" key="1">
    <source>
        <dbReference type="PROSITE-ProRule" id="PRU00285"/>
    </source>
</evidence>
<dbReference type="InterPro" id="IPR002068">
    <property type="entry name" value="A-crystallin/Hsp20_dom"/>
</dbReference>
<dbReference type="SUPFAM" id="SSF49764">
    <property type="entry name" value="HSP20-like chaperones"/>
    <property type="match status" value="1"/>
</dbReference>
<dbReference type="PANTHER" id="PTHR11527">
    <property type="entry name" value="HEAT-SHOCK PROTEIN 20 FAMILY MEMBER"/>
    <property type="match status" value="1"/>
</dbReference>
<dbReference type="CDD" id="cd06464">
    <property type="entry name" value="ACD_sHsps-like"/>
    <property type="match status" value="1"/>
</dbReference>
<dbReference type="Pfam" id="PF00011">
    <property type="entry name" value="HSP20"/>
    <property type="match status" value="1"/>
</dbReference>
<evidence type="ECO:0000313" key="5">
    <source>
        <dbReference type="EMBL" id="HFM97363.1"/>
    </source>
</evidence>
<proteinExistence type="inferred from homology"/>
<dbReference type="EMBL" id="DSRU01000075">
    <property type="protein sequence ID" value="HFM97363.1"/>
    <property type="molecule type" value="Genomic_DNA"/>
</dbReference>